<feature type="region of interest" description="Disordered" evidence="9">
    <location>
        <begin position="1"/>
        <end position="48"/>
    </location>
</feature>
<dbReference type="PROSITE" id="PS50158">
    <property type="entry name" value="ZF_CCHC"/>
    <property type="match status" value="1"/>
</dbReference>
<dbReference type="Proteomes" id="UP001152797">
    <property type="component" value="Unassembled WGS sequence"/>
</dbReference>
<reference evidence="13" key="2">
    <citation type="submission" date="2024-04" db="EMBL/GenBank/DDBJ databases">
        <authorList>
            <person name="Chen Y."/>
            <person name="Shah S."/>
            <person name="Dougan E. K."/>
            <person name="Thang M."/>
            <person name="Chan C."/>
        </authorList>
    </citation>
    <scope>NUCLEOTIDE SEQUENCE [LARGE SCALE GENOMIC DNA]</scope>
</reference>
<sequence>MPGKGNGGGSDAATAANGGAAGNGSQGFPGGGGRGLDSGLAKSAPSAEGLNQKSYRSYRRRLKLFAKQCARRNRDTSIEGAYLAISLLQDSAWEATEQLDLDEVELAEEPFSPIWELLDKLYQYEDLIEVPSRCEEFFQEFMRMKNEDLQAYILRHGTMMKKMKEVHIEIPKLLAGWHLLTRAGVPKWTHVQVKSMCGGDMEYDKVSQALMRMFGGDHRPNPKDLGKLHKDDVFYEDIDEEVFYEEDDDEYYDGFDEDFDYNNDEVYYEDEIPEDVENAADQVEDAYVSYVESRRRMRELALSRGFYPIVALGPEVQSEKGKGYARGGKGKGKAKGGKGKGKSKGYNNNGNGFKKTPWSRRPASGLRRFTPSSTPSTSSGANSDLRSTLSGSTSQHGPRFKRYRVQGAGVKEVSEDQVTMVEDITEDKIYQINAAEECLFSNMVTGMAIVDSGASRTIVGEDVWKQWLEHMRERDVKEIHYNNEVRDFRFGDGNVVRSNYEVTFPAYVKGQKLNLAAAVVPGGTPFLVARPTLEEWKVKQDYENARLKVMNSDWFEPERDKKKHYILNLMDYEDIKEEVNHQLEENDKIGLLTEECEIVFKDALENDMDAIMVAEDVHDSWTIEPNIDKEGMVETSPNCAVDVDVNDALELSEVAVGKSFASRGLLFWEVYVDRGNISQHMVNHYPDVEVANFSLPDWDFKKAEIRKRFLELMDMEKPHFIWLAPPCTLWSPMQNLNAITEADKQRLQELRDEEESAHLQLCKDVHDKSYDIYAGDGIENPDRARSWFTPTWQSMEEYYDVVCDRCRTGLAYYKNGIFQGLVKKSTRIRTNSPELAEALDLKCRCPQGEHVQMIGKSAALKEMQKYEPNFVQRAAKAIYNNMENNWRLRQIAQVMVTEELNDEEAEKERKAAQQQHRLTEHDRQLAKEFGPASLNVVKKLHRQLGHPGNDRLVKALKDANFDDTIIKCGRQFRCDICESFAPKKLDRPASLPQTTHFNDMLEMDVFHIKWHGQKHRILAVLDLHTRYEMNEVVNSESFDEETAALERWMSWAGVPRRIKTDSSGAHMGEEMQSWCDEYGIKLILVPKDAHNRMGTIERLHAVRRRQLMKMMKENTSLDIRKAVIIACSQRNRLRSIHGISPAAMVLGYTPEDDGICDEPTRLRVDGRQAYMEDQAIRALATKAFYEANTDATLRQAMLAKTRTDDEPLQVGDYGYYWRMMMDKEASRWRGPALVCAVESRPDGRPDVYWMAHGSSLVRVAQVMARREVPAERTARLEQLPDTAAQEPAQQRVLRALRPVRGPIRFLDLAPDGPSVDTEAKAAQRTATAIELKNEDADSKRSIKEETEVKEEIKMVKRDSAAAELETNNDMDVEQQPAAEVKAEKRERSRSPPKEDEVRLKMSQVSFDAARRLEGLPPRAATRQELNSNWHGPVDNIDVDDELLAEEFNEKRLSLEERAQFDEAKDQALRVWIENDAWRPVNMEEADPEETVPARFLQRWKPKPAVQANVRLHAYDMALEEIFLFEENYARPSHGVPIPDEGLWRTTYDEVLNEPDQEMWRKLSSGILAGKFGHRARDWWYANTASDVRAERFLQRDHSGQPVSESKMKTWHRLCNFSDGKFLRGFLTGFAEHLRETQEDQQREVAEQIMQGKLRDKIIQTRLESAQARHTCDEENNFEAEVVGIRLQPGEVAASTKPGDHVSPCPKWAEAPCLSKRHSAVEVPKHWRVAALSSWERGLLARSLQDRILNSNCRICGRKGHWRAECPYKGTSQGSTAGSTTSGAGPTTTVITEDIIEGPDVLPMEFMNLPVHGTLDEEDKPEHSKPNAIQEENQICFATSKTLHSPLLENPIRSIMSLQQRLQAMQMKETVQTNDLDHMTREQLAKEVIDFGGKHRGKSYHDVWVEDQEWVLFMVSRYPESLKPSHREFLRYVDLQLSEHEKHQLPVPVMKKAVTPVAINNPKNALKAKAKASSAYSTQVHDALVPTVDSEEEWLSGEMCESQPQTMTSDPMVNENVMALQDRMQNMEQALGRVIQFIKEKSLPQNHDQ</sequence>
<evidence type="ECO:0000256" key="8">
    <source>
        <dbReference type="SAM" id="Coils"/>
    </source>
</evidence>
<keyword evidence="14" id="KW-1185">Reference proteome</keyword>
<evidence type="ECO:0000256" key="7">
    <source>
        <dbReference type="PROSITE-ProRule" id="PRU00047"/>
    </source>
</evidence>
<evidence type="ECO:0000256" key="1">
    <source>
        <dbReference type="ARBA" id="ARBA00022679"/>
    </source>
</evidence>
<protein>
    <submittedName>
        <fullName evidence="12">Uncharacterized protein</fullName>
    </submittedName>
</protein>
<keyword evidence="1" id="KW-0808">Transferase</keyword>
<dbReference type="InterPro" id="IPR050951">
    <property type="entry name" value="Retrovirus_Pol_polyprotein"/>
</dbReference>
<dbReference type="GO" id="GO:0015074">
    <property type="term" value="P:DNA integration"/>
    <property type="evidence" value="ECO:0007669"/>
    <property type="project" value="InterPro"/>
</dbReference>
<evidence type="ECO:0000259" key="11">
    <source>
        <dbReference type="PROSITE" id="PS50994"/>
    </source>
</evidence>
<dbReference type="EMBL" id="CAMXCT030001112">
    <property type="protein sequence ID" value="CAL4774083.1"/>
    <property type="molecule type" value="Genomic_DNA"/>
</dbReference>
<feature type="domain" description="Integrase catalytic" evidence="11">
    <location>
        <begin position="988"/>
        <end position="1158"/>
    </location>
</feature>
<accession>A0A9P1CAK9</accession>
<dbReference type="Pfam" id="PF00665">
    <property type="entry name" value="rve"/>
    <property type="match status" value="1"/>
</dbReference>
<dbReference type="PROSITE" id="PS50994">
    <property type="entry name" value="INTEGRASE"/>
    <property type="match status" value="1"/>
</dbReference>
<keyword evidence="8" id="KW-0175">Coiled coil</keyword>
<dbReference type="EMBL" id="CAMXCT010001112">
    <property type="protein sequence ID" value="CAI3986771.1"/>
    <property type="molecule type" value="Genomic_DNA"/>
</dbReference>
<feature type="compositionally biased region" description="Basic residues" evidence="9">
    <location>
        <begin position="328"/>
        <end position="343"/>
    </location>
</feature>
<evidence type="ECO:0000259" key="10">
    <source>
        <dbReference type="PROSITE" id="PS50158"/>
    </source>
</evidence>
<feature type="region of interest" description="Disordered" evidence="9">
    <location>
        <begin position="317"/>
        <end position="402"/>
    </location>
</feature>
<dbReference type="GO" id="GO:0008270">
    <property type="term" value="F:zinc ion binding"/>
    <property type="evidence" value="ECO:0007669"/>
    <property type="project" value="UniProtKB-KW"/>
</dbReference>
<dbReference type="EMBL" id="CAMXCT020001112">
    <property type="protein sequence ID" value="CAL1140146.1"/>
    <property type="molecule type" value="Genomic_DNA"/>
</dbReference>
<dbReference type="InterPro" id="IPR036875">
    <property type="entry name" value="Znf_CCHC_sf"/>
</dbReference>
<dbReference type="InterPro" id="IPR001969">
    <property type="entry name" value="Aspartic_peptidase_AS"/>
</dbReference>
<dbReference type="SUPFAM" id="SSF53098">
    <property type="entry name" value="Ribonuclease H-like"/>
    <property type="match status" value="1"/>
</dbReference>
<dbReference type="InterPro" id="IPR012337">
    <property type="entry name" value="RNaseH-like_sf"/>
</dbReference>
<feature type="coiled-coil region" evidence="8">
    <location>
        <begin position="895"/>
        <end position="922"/>
    </location>
</feature>
<evidence type="ECO:0000256" key="2">
    <source>
        <dbReference type="ARBA" id="ARBA00022695"/>
    </source>
</evidence>
<evidence type="ECO:0000256" key="9">
    <source>
        <dbReference type="SAM" id="MobiDB-lite"/>
    </source>
</evidence>
<feature type="compositionally biased region" description="Low complexity" evidence="9">
    <location>
        <begin position="370"/>
        <end position="379"/>
    </location>
</feature>
<dbReference type="GO" id="GO:0004190">
    <property type="term" value="F:aspartic-type endopeptidase activity"/>
    <property type="evidence" value="ECO:0007669"/>
    <property type="project" value="InterPro"/>
</dbReference>
<feature type="compositionally biased region" description="Gly residues" evidence="9">
    <location>
        <begin position="1"/>
        <end position="10"/>
    </location>
</feature>
<proteinExistence type="predicted"/>
<dbReference type="PROSITE" id="PS00141">
    <property type="entry name" value="ASP_PROTEASE"/>
    <property type="match status" value="1"/>
</dbReference>
<evidence type="ECO:0000256" key="3">
    <source>
        <dbReference type="ARBA" id="ARBA00022722"/>
    </source>
</evidence>
<comment type="caution">
    <text evidence="12">The sequence shown here is derived from an EMBL/GenBank/DDBJ whole genome shotgun (WGS) entry which is preliminary data.</text>
</comment>
<dbReference type="PANTHER" id="PTHR37984">
    <property type="entry name" value="PROTEIN CBG26694"/>
    <property type="match status" value="1"/>
</dbReference>
<reference evidence="12" key="1">
    <citation type="submission" date="2022-10" db="EMBL/GenBank/DDBJ databases">
        <authorList>
            <person name="Chen Y."/>
            <person name="Dougan E. K."/>
            <person name="Chan C."/>
            <person name="Rhodes N."/>
            <person name="Thang M."/>
        </authorList>
    </citation>
    <scope>NUCLEOTIDE SEQUENCE</scope>
</reference>
<dbReference type="InterPro" id="IPR001878">
    <property type="entry name" value="Znf_CCHC"/>
</dbReference>
<keyword evidence="6" id="KW-0695">RNA-directed DNA polymerase</keyword>
<dbReference type="PANTHER" id="PTHR37984:SF5">
    <property type="entry name" value="PROTEIN NYNRIN-LIKE"/>
    <property type="match status" value="1"/>
</dbReference>
<keyword evidence="5" id="KW-0378">Hydrolase</keyword>
<dbReference type="GO" id="GO:0006508">
    <property type="term" value="P:proteolysis"/>
    <property type="evidence" value="ECO:0007669"/>
    <property type="project" value="InterPro"/>
</dbReference>
<dbReference type="GO" id="GO:0003676">
    <property type="term" value="F:nucleic acid binding"/>
    <property type="evidence" value="ECO:0007669"/>
    <property type="project" value="InterPro"/>
</dbReference>
<name>A0A9P1CAK9_9DINO</name>
<dbReference type="SUPFAM" id="SSF57756">
    <property type="entry name" value="Retrovirus zinc finger-like domains"/>
    <property type="match status" value="1"/>
</dbReference>
<feature type="compositionally biased region" description="Gly residues" evidence="9">
    <location>
        <begin position="19"/>
        <end position="36"/>
    </location>
</feature>
<keyword evidence="2" id="KW-0548">Nucleotidyltransferase</keyword>
<dbReference type="GO" id="GO:0003964">
    <property type="term" value="F:RNA-directed DNA polymerase activity"/>
    <property type="evidence" value="ECO:0007669"/>
    <property type="project" value="UniProtKB-KW"/>
</dbReference>
<evidence type="ECO:0000313" key="13">
    <source>
        <dbReference type="EMBL" id="CAL1140146.1"/>
    </source>
</evidence>
<dbReference type="InterPro" id="IPR001584">
    <property type="entry name" value="Integrase_cat-core"/>
</dbReference>
<feature type="region of interest" description="Disordered" evidence="9">
    <location>
        <begin position="1359"/>
        <end position="1397"/>
    </location>
</feature>
<feature type="compositionally biased region" description="Basic and acidic residues" evidence="9">
    <location>
        <begin position="1380"/>
        <end position="1397"/>
    </location>
</feature>
<evidence type="ECO:0000256" key="4">
    <source>
        <dbReference type="ARBA" id="ARBA00022759"/>
    </source>
</evidence>
<evidence type="ECO:0000256" key="6">
    <source>
        <dbReference type="ARBA" id="ARBA00022918"/>
    </source>
</evidence>
<keyword evidence="4" id="KW-0255">Endonuclease</keyword>
<keyword evidence="3" id="KW-0540">Nuclease</keyword>
<keyword evidence="7" id="KW-0863">Zinc-finger</keyword>
<feature type="compositionally biased region" description="Polar residues" evidence="9">
    <location>
        <begin position="380"/>
        <end position="396"/>
    </location>
</feature>
<keyword evidence="7" id="KW-0479">Metal-binding</keyword>
<evidence type="ECO:0000313" key="12">
    <source>
        <dbReference type="EMBL" id="CAI3986771.1"/>
    </source>
</evidence>
<dbReference type="InterPro" id="IPR036397">
    <property type="entry name" value="RNaseH_sf"/>
</dbReference>
<feature type="domain" description="CCHC-type" evidence="10">
    <location>
        <begin position="1752"/>
        <end position="1766"/>
    </location>
</feature>
<dbReference type="GO" id="GO:0004519">
    <property type="term" value="F:endonuclease activity"/>
    <property type="evidence" value="ECO:0007669"/>
    <property type="project" value="UniProtKB-KW"/>
</dbReference>
<keyword evidence="7" id="KW-0862">Zinc</keyword>
<dbReference type="Gene3D" id="3.30.420.10">
    <property type="entry name" value="Ribonuclease H-like superfamily/Ribonuclease H"/>
    <property type="match status" value="1"/>
</dbReference>
<organism evidence="12">
    <name type="scientific">Cladocopium goreaui</name>
    <dbReference type="NCBI Taxonomy" id="2562237"/>
    <lineage>
        <taxon>Eukaryota</taxon>
        <taxon>Sar</taxon>
        <taxon>Alveolata</taxon>
        <taxon>Dinophyceae</taxon>
        <taxon>Suessiales</taxon>
        <taxon>Symbiodiniaceae</taxon>
        <taxon>Cladocopium</taxon>
    </lineage>
</organism>
<feature type="compositionally biased region" description="Low complexity" evidence="9">
    <location>
        <begin position="344"/>
        <end position="355"/>
    </location>
</feature>
<gene>
    <name evidence="12" type="ORF">C1SCF055_LOCUS14091</name>
</gene>
<evidence type="ECO:0000313" key="14">
    <source>
        <dbReference type="Proteomes" id="UP001152797"/>
    </source>
</evidence>
<evidence type="ECO:0000256" key="5">
    <source>
        <dbReference type="ARBA" id="ARBA00022801"/>
    </source>
</evidence>